<organism evidence="2 3">
    <name type="scientific">Phocaeicola sartorii</name>
    <dbReference type="NCBI Taxonomy" id="671267"/>
    <lineage>
        <taxon>Bacteria</taxon>
        <taxon>Pseudomonadati</taxon>
        <taxon>Bacteroidota</taxon>
        <taxon>Bacteroidia</taxon>
        <taxon>Bacteroidales</taxon>
        <taxon>Bacteroidaceae</taxon>
        <taxon>Phocaeicola</taxon>
    </lineage>
</organism>
<reference evidence="2 3" key="1">
    <citation type="submission" date="2019-04" db="EMBL/GenBank/DDBJ databases">
        <title>Microbes associate with the intestines of laboratory mice.</title>
        <authorList>
            <person name="Navarre W."/>
            <person name="Wong E."/>
            <person name="Huang K."/>
            <person name="Tropini C."/>
            <person name="Ng K."/>
            <person name="Yu B."/>
        </authorList>
    </citation>
    <scope>NUCLEOTIDE SEQUENCE [LARGE SCALE GENOMIC DNA]</scope>
    <source>
        <strain evidence="2 3">NM22_B1</strain>
    </source>
</reference>
<protein>
    <recommendedName>
        <fullName evidence="4">Fimbrillin family protein</fullName>
    </recommendedName>
</protein>
<evidence type="ECO:0008006" key="4">
    <source>
        <dbReference type="Google" id="ProtNLM"/>
    </source>
</evidence>
<keyword evidence="1" id="KW-0732">Signal</keyword>
<dbReference type="Proteomes" id="UP000310760">
    <property type="component" value="Unassembled WGS sequence"/>
</dbReference>
<dbReference type="AlphaFoldDB" id="A0A4S2FIX1"/>
<dbReference type="PROSITE" id="PS51257">
    <property type="entry name" value="PROKAR_LIPOPROTEIN"/>
    <property type="match status" value="1"/>
</dbReference>
<sequence length="364" mass="39122">MNKKINRTNFLLLTASCLLFMFTACQKDDNLFEKPAPGEQAGEISLLFNIAGEPETRSAVDGTGNTQHVQYVQLYIFQGTGDNATCIASENIGWAEHFGNIPPTNNAQMKYKVKYNNFIIGNPYTFLAVGLDDQSGTTYGLPAAIMASGTPTTLGNANATLTSGASWTAISKSELFAGYSIITPTMYGLNNGRIDMYRRVAGITGWFTHVPTTVGLKTVSSIRVSLYTQQNKSVPLIKRQQKPLFQDYITSPATANTDSKVLFTIPAPGNTGTTVSQGVYVLPTPTPPAADSYNYTILIEVVATDGSTVSSKRVKLTQGDILDSSTGQGTGVIDQESDYRFPIIANHFYSIGTATSPIDLGGNI</sequence>
<accession>A0A4S2FIX1</accession>
<dbReference type="EMBL" id="SRYJ01000035">
    <property type="protein sequence ID" value="TGY68818.1"/>
    <property type="molecule type" value="Genomic_DNA"/>
</dbReference>
<evidence type="ECO:0000313" key="3">
    <source>
        <dbReference type="Proteomes" id="UP000310760"/>
    </source>
</evidence>
<name>A0A4S2FIX1_9BACT</name>
<feature type="signal peptide" evidence="1">
    <location>
        <begin position="1"/>
        <end position="26"/>
    </location>
</feature>
<feature type="chain" id="PRO_5020717233" description="Fimbrillin family protein" evidence="1">
    <location>
        <begin position="27"/>
        <end position="364"/>
    </location>
</feature>
<comment type="caution">
    <text evidence="2">The sequence shown here is derived from an EMBL/GenBank/DDBJ whole genome shotgun (WGS) entry which is preliminary data.</text>
</comment>
<dbReference type="RefSeq" id="WP_135952200.1">
    <property type="nucleotide sequence ID" value="NZ_CAKOCL010000002.1"/>
</dbReference>
<evidence type="ECO:0000256" key="1">
    <source>
        <dbReference type="SAM" id="SignalP"/>
    </source>
</evidence>
<gene>
    <name evidence="2" type="ORF">E5339_15060</name>
</gene>
<proteinExistence type="predicted"/>
<evidence type="ECO:0000313" key="2">
    <source>
        <dbReference type="EMBL" id="TGY68818.1"/>
    </source>
</evidence>